<keyword evidence="3" id="KW-1185">Reference proteome</keyword>
<accession>A0ABW4IH63</accession>
<feature type="region of interest" description="Disordered" evidence="1">
    <location>
        <begin position="1"/>
        <end position="61"/>
    </location>
</feature>
<feature type="compositionally biased region" description="Acidic residues" evidence="1">
    <location>
        <begin position="52"/>
        <end position="61"/>
    </location>
</feature>
<dbReference type="EMBL" id="JBHUDG010000046">
    <property type="protein sequence ID" value="MFD1631383.1"/>
    <property type="molecule type" value="Genomic_DNA"/>
</dbReference>
<feature type="compositionally biased region" description="Acidic residues" evidence="1">
    <location>
        <begin position="32"/>
        <end position="42"/>
    </location>
</feature>
<name>A0ABW4IH63_9SPHI</name>
<evidence type="ECO:0000256" key="1">
    <source>
        <dbReference type="SAM" id="MobiDB-lite"/>
    </source>
</evidence>
<comment type="caution">
    <text evidence="2">The sequence shown here is derived from an EMBL/GenBank/DDBJ whole genome shotgun (WGS) entry which is preliminary data.</text>
</comment>
<sequence>MKTPKKPTKSDKLNEDLSDESLPKSNAKNKFDDEDDDIDFPLDDLGVGDGFGDFDDDDDDF</sequence>
<proteinExistence type="predicted"/>
<gene>
    <name evidence="2" type="ORF">ACFSAH_16015</name>
</gene>
<evidence type="ECO:0000313" key="2">
    <source>
        <dbReference type="EMBL" id="MFD1631383.1"/>
    </source>
</evidence>
<organism evidence="2 3">
    <name type="scientific">Pseudopedobacter beijingensis</name>
    <dbReference type="NCBI Taxonomy" id="1207056"/>
    <lineage>
        <taxon>Bacteria</taxon>
        <taxon>Pseudomonadati</taxon>
        <taxon>Bacteroidota</taxon>
        <taxon>Sphingobacteriia</taxon>
        <taxon>Sphingobacteriales</taxon>
        <taxon>Sphingobacteriaceae</taxon>
        <taxon>Pseudopedobacter</taxon>
    </lineage>
</organism>
<dbReference type="RefSeq" id="WP_379663751.1">
    <property type="nucleotide sequence ID" value="NZ_JBHUDG010000046.1"/>
</dbReference>
<dbReference type="Proteomes" id="UP001597118">
    <property type="component" value="Unassembled WGS sequence"/>
</dbReference>
<protein>
    <submittedName>
        <fullName evidence="2">Uncharacterized protein</fullName>
    </submittedName>
</protein>
<reference evidence="3" key="1">
    <citation type="journal article" date="2019" name="Int. J. Syst. Evol. Microbiol.">
        <title>The Global Catalogue of Microorganisms (GCM) 10K type strain sequencing project: providing services to taxonomists for standard genome sequencing and annotation.</title>
        <authorList>
            <consortium name="The Broad Institute Genomics Platform"/>
            <consortium name="The Broad Institute Genome Sequencing Center for Infectious Disease"/>
            <person name="Wu L."/>
            <person name="Ma J."/>
        </authorList>
    </citation>
    <scope>NUCLEOTIDE SEQUENCE [LARGE SCALE GENOMIC DNA]</scope>
    <source>
        <strain evidence="3">CCUG 53762</strain>
    </source>
</reference>
<evidence type="ECO:0000313" key="3">
    <source>
        <dbReference type="Proteomes" id="UP001597118"/>
    </source>
</evidence>